<dbReference type="InterPro" id="IPR002514">
    <property type="entry name" value="Transposase_8"/>
</dbReference>
<dbReference type="Proteomes" id="UP001589789">
    <property type="component" value="Unassembled WGS sequence"/>
</dbReference>
<evidence type="ECO:0000256" key="2">
    <source>
        <dbReference type="ARBA" id="ARBA00022578"/>
    </source>
</evidence>
<keyword evidence="7" id="KW-1185">Reference proteome</keyword>
<evidence type="ECO:0000256" key="1">
    <source>
        <dbReference type="ARBA" id="ARBA00009964"/>
    </source>
</evidence>
<comment type="similarity">
    <text evidence="1">Belongs to the transposase 8 family.</text>
</comment>
<evidence type="ECO:0000256" key="5">
    <source>
        <dbReference type="SAM" id="MobiDB-lite"/>
    </source>
</evidence>
<comment type="function">
    <text evidence="3">Involved in the transposition of the insertion sequence IS2.</text>
</comment>
<evidence type="ECO:0000256" key="4">
    <source>
        <dbReference type="SAM" id="Coils"/>
    </source>
</evidence>
<feature type="region of interest" description="Disordered" evidence="5">
    <location>
        <begin position="103"/>
        <end position="174"/>
    </location>
</feature>
<evidence type="ECO:0000256" key="3">
    <source>
        <dbReference type="ARBA" id="ARBA00024308"/>
    </source>
</evidence>
<sequence length="194" mass="21665">MEIITGRERRRRYSAEQKLRLVEETMAVGMTVSAVARLHGISPSLLFQWRRRRSEGGRAAVQADDDVVAVSRVRELKGRIRDLERLLGRETMEVEVLREALTAAQGKNPPGSCRRRYRAVPGEGRGRHLGRRPLQPGPADQRQLPATGPVQSKGRRRGPGGHPPDHRCPFHLLGGRRRSEMSSCSACRLILTAA</sequence>
<dbReference type="Pfam" id="PF01527">
    <property type="entry name" value="HTH_Tnp_1"/>
    <property type="match status" value="1"/>
</dbReference>
<organism evidence="6 7">
    <name type="scientific">Muricoccus vinaceus</name>
    <dbReference type="NCBI Taxonomy" id="424704"/>
    <lineage>
        <taxon>Bacteria</taxon>
        <taxon>Pseudomonadati</taxon>
        <taxon>Pseudomonadota</taxon>
        <taxon>Alphaproteobacteria</taxon>
        <taxon>Acetobacterales</taxon>
        <taxon>Roseomonadaceae</taxon>
        <taxon>Muricoccus</taxon>
    </lineage>
</organism>
<protein>
    <submittedName>
        <fullName evidence="6">Transposase</fullName>
    </submittedName>
</protein>
<keyword evidence="2" id="KW-0815">Transposition</keyword>
<evidence type="ECO:0000313" key="7">
    <source>
        <dbReference type="Proteomes" id="UP001589789"/>
    </source>
</evidence>
<dbReference type="SUPFAM" id="SSF46689">
    <property type="entry name" value="Homeodomain-like"/>
    <property type="match status" value="1"/>
</dbReference>
<dbReference type="RefSeq" id="WP_377051571.1">
    <property type="nucleotide sequence ID" value="NZ_JBHLVZ010000037.1"/>
</dbReference>
<gene>
    <name evidence="6" type="ORF">ACFFIC_14615</name>
</gene>
<accession>A0ABV6IVP8</accession>
<dbReference type="PANTHER" id="PTHR37936:SF3">
    <property type="entry name" value="TRANSPOSASE INSC FOR INSERTION ELEMENT IS2A-RELATED"/>
    <property type="match status" value="1"/>
</dbReference>
<reference evidence="6 7" key="1">
    <citation type="submission" date="2024-09" db="EMBL/GenBank/DDBJ databases">
        <authorList>
            <person name="Sun Q."/>
            <person name="Mori K."/>
        </authorList>
    </citation>
    <scope>NUCLEOTIDE SEQUENCE [LARGE SCALE GENOMIC DNA]</scope>
    <source>
        <strain evidence="6 7">CCM 7468</strain>
    </source>
</reference>
<dbReference type="Gene3D" id="1.10.10.10">
    <property type="entry name" value="Winged helix-like DNA-binding domain superfamily/Winged helix DNA-binding domain"/>
    <property type="match status" value="1"/>
</dbReference>
<evidence type="ECO:0000313" key="6">
    <source>
        <dbReference type="EMBL" id="MFC0386770.1"/>
    </source>
</evidence>
<proteinExistence type="inferred from homology"/>
<dbReference type="EMBL" id="JBHLVZ010000037">
    <property type="protein sequence ID" value="MFC0386770.1"/>
    <property type="molecule type" value="Genomic_DNA"/>
</dbReference>
<keyword evidence="4" id="KW-0175">Coiled coil</keyword>
<feature type="coiled-coil region" evidence="4">
    <location>
        <begin position="73"/>
        <end position="100"/>
    </location>
</feature>
<name>A0ABV6IVP8_9PROT</name>
<comment type="caution">
    <text evidence="6">The sequence shown here is derived from an EMBL/GenBank/DDBJ whole genome shotgun (WGS) entry which is preliminary data.</text>
</comment>
<dbReference type="InterPro" id="IPR009057">
    <property type="entry name" value="Homeodomain-like_sf"/>
</dbReference>
<dbReference type="InterPro" id="IPR036388">
    <property type="entry name" value="WH-like_DNA-bd_sf"/>
</dbReference>
<dbReference type="PANTHER" id="PTHR37936">
    <property type="entry name" value="TRANSPOSASE INSC FOR INSERTION ELEMENT IS2A-RELATED"/>
    <property type="match status" value="1"/>
</dbReference>